<dbReference type="PATRIC" id="fig|1056511.3.peg.1908"/>
<dbReference type="CDD" id="cd05379">
    <property type="entry name" value="CAP_bacterial"/>
    <property type="match status" value="1"/>
</dbReference>
<dbReference type="EMBL" id="AMZO01000012">
    <property type="protein sequence ID" value="ELR66095.1"/>
    <property type="molecule type" value="Genomic_DNA"/>
</dbReference>
<dbReference type="Pfam" id="PF00188">
    <property type="entry name" value="CAP"/>
    <property type="match status" value="1"/>
</dbReference>
<feature type="signal peptide" evidence="2">
    <location>
        <begin position="1"/>
        <end position="19"/>
    </location>
</feature>
<feature type="region of interest" description="Disordered" evidence="1">
    <location>
        <begin position="19"/>
        <end position="89"/>
    </location>
</feature>
<feature type="compositionally biased region" description="Low complexity" evidence="1">
    <location>
        <begin position="25"/>
        <end position="65"/>
    </location>
</feature>
<proteinExistence type="predicted"/>
<dbReference type="OrthoDB" id="68195at2"/>
<keyword evidence="5" id="KW-1185">Reference proteome</keyword>
<dbReference type="PANTHER" id="PTHR31157:SF1">
    <property type="entry name" value="SCP DOMAIN-CONTAINING PROTEIN"/>
    <property type="match status" value="1"/>
</dbReference>
<keyword evidence="2" id="KW-0732">Signal</keyword>
<comment type="caution">
    <text evidence="4">The sequence shown here is derived from an EMBL/GenBank/DDBJ whole genome shotgun (WGS) entry which is preliminary data.</text>
</comment>
<dbReference type="PROSITE" id="PS51257">
    <property type="entry name" value="PROKAR_LIPOPROTEIN"/>
    <property type="match status" value="1"/>
</dbReference>
<dbReference type="Proteomes" id="UP000011134">
    <property type="component" value="Unassembled WGS sequence"/>
</dbReference>
<evidence type="ECO:0000256" key="2">
    <source>
        <dbReference type="SAM" id="SignalP"/>
    </source>
</evidence>
<feature type="chain" id="PRO_5003992933" description="SCP domain-containing protein" evidence="2">
    <location>
        <begin position="20"/>
        <end position="226"/>
    </location>
</feature>
<dbReference type="InterPro" id="IPR035940">
    <property type="entry name" value="CAP_sf"/>
</dbReference>
<gene>
    <name evidence="4" type="ORF">C942_00423</name>
</gene>
<sequence>MRKLSLLLISMFVVTGCGAGGGSEGSSSSNTASTGTNVVNSGDTNIGGDTNTGGSTDSSFGDTGSYVPSNPTPEPTPTPEPAPEPNGDFADQMLAAVNAARAQARSCGGEMMPAVPALTWDYALEQAAFVHSSNMANYNFFSHTGLDGTQPADRVTAQGYDWRAVGENIAAGQKDIDAVMTAWLNSPGHCKNIMSANYTQIGVASVLGSSGSQYSIYWTQNFARPR</sequence>
<evidence type="ECO:0000313" key="5">
    <source>
        <dbReference type="Proteomes" id="UP000011134"/>
    </source>
</evidence>
<accession>L8JB61</accession>
<dbReference type="PANTHER" id="PTHR31157">
    <property type="entry name" value="SCP DOMAIN-CONTAINING PROTEIN"/>
    <property type="match status" value="1"/>
</dbReference>
<dbReference type="SUPFAM" id="SSF55797">
    <property type="entry name" value="PR-1-like"/>
    <property type="match status" value="1"/>
</dbReference>
<protein>
    <recommendedName>
        <fullName evidence="3">SCP domain-containing protein</fullName>
    </recommendedName>
</protein>
<dbReference type="RefSeq" id="WP_007464965.1">
    <property type="nucleotide sequence ID" value="NZ_AMZO01000012.1"/>
</dbReference>
<reference evidence="4 5" key="1">
    <citation type="submission" date="2012-12" db="EMBL/GenBank/DDBJ databases">
        <title>Genome Assembly of Photobacterium sp. AK15.</title>
        <authorList>
            <person name="Khatri I."/>
            <person name="Vaidya B."/>
            <person name="Srinivas T.N.R."/>
            <person name="Subramanian S."/>
            <person name="Pinnaka A."/>
        </authorList>
    </citation>
    <scope>NUCLEOTIDE SEQUENCE [LARGE SCALE GENOMIC DNA]</scope>
    <source>
        <strain evidence="4 5">AK15</strain>
    </source>
</reference>
<evidence type="ECO:0000256" key="1">
    <source>
        <dbReference type="SAM" id="MobiDB-lite"/>
    </source>
</evidence>
<feature type="compositionally biased region" description="Pro residues" evidence="1">
    <location>
        <begin position="70"/>
        <end position="84"/>
    </location>
</feature>
<dbReference type="InterPro" id="IPR014044">
    <property type="entry name" value="CAP_dom"/>
</dbReference>
<organism evidence="4 5">
    <name type="scientific">Photobacterium marinum</name>
    <dbReference type="NCBI Taxonomy" id="1056511"/>
    <lineage>
        <taxon>Bacteria</taxon>
        <taxon>Pseudomonadati</taxon>
        <taxon>Pseudomonadota</taxon>
        <taxon>Gammaproteobacteria</taxon>
        <taxon>Vibrionales</taxon>
        <taxon>Vibrionaceae</taxon>
        <taxon>Photobacterium</taxon>
    </lineage>
</organism>
<dbReference type="AlphaFoldDB" id="L8JB61"/>
<evidence type="ECO:0000313" key="4">
    <source>
        <dbReference type="EMBL" id="ELR66095.1"/>
    </source>
</evidence>
<dbReference type="Gene3D" id="3.40.33.10">
    <property type="entry name" value="CAP"/>
    <property type="match status" value="1"/>
</dbReference>
<feature type="domain" description="SCP" evidence="3">
    <location>
        <begin position="95"/>
        <end position="222"/>
    </location>
</feature>
<evidence type="ECO:0000259" key="3">
    <source>
        <dbReference type="Pfam" id="PF00188"/>
    </source>
</evidence>
<name>L8JB61_9GAMM</name>